<dbReference type="InterPro" id="IPR032831">
    <property type="entry name" value="LptM_cons"/>
</dbReference>
<proteinExistence type="predicted"/>
<feature type="region of interest" description="Disordered" evidence="7">
    <location>
        <begin position="30"/>
        <end position="69"/>
    </location>
</feature>
<dbReference type="KEGG" id="psym:J1N51_08050"/>
<keyword evidence="5" id="KW-0998">Cell outer membrane</keyword>
<dbReference type="PROSITE" id="PS51257">
    <property type="entry name" value="PROKAR_LIPOPROTEIN"/>
    <property type="match status" value="1"/>
</dbReference>
<dbReference type="RefSeq" id="WP_208830176.1">
    <property type="nucleotide sequence ID" value="NZ_CP072110.1"/>
</dbReference>
<keyword evidence="3" id="KW-0472">Membrane</keyword>
<sequence length="69" mass="7480">MTQRPNSSIRQKLKITVTATVVSFLLGCGQKGPLHLPQEKPTQAKPESKSMSSSKVNDESSSVAPKRDI</sequence>
<evidence type="ECO:0000256" key="1">
    <source>
        <dbReference type="ARBA" id="ARBA00004459"/>
    </source>
</evidence>
<feature type="compositionally biased region" description="Low complexity" evidence="7">
    <location>
        <begin position="49"/>
        <end position="63"/>
    </location>
</feature>
<accession>A0A975D910</accession>
<protein>
    <submittedName>
        <fullName evidence="8">Lipoprotein</fullName>
    </submittedName>
</protein>
<dbReference type="Pfam" id="PF13627">
    <property type="entry name" value="LptM_cons"/>
    <property type="match status" value="1"/>
</dbReference>
<evidence type="ECO:0000313" key="9">
    <source>
        <dbReference type="Proteomes" id="UP000682739"/>
    </source>
</evidence>
<reference evidence="8" key="1">
    <citation type="submission" date="2021-03" db="EMBL/GenBank/DDBJ databases">
        <title>Description of Psychrosphaera ytuae sp. nov. isolated from deep sea sediment of South China Sea.</title>
        <authorList>
            <person name="Zhang J."/>
            <person name="Xu X.-D."/>
        </authorList>
    </citation>
    <scope>NUCLEOTIDE SEQUENCE</scope>
    <source>
        <strain evidence="8">MTZ26</strain>
    </source>
</reference>
<evidence type="ECO:0000256" key="4">
    <source>
        <dbReference type="ARBA" id="ARBA00023139"/>
    </source>
</evidence>
<dbReference type="EMBL" id="CP072110">
    <property type="protein sequence ID" value="QTH62732.1"/>
    <property type="molecule type" value="Genomic_DNA"/>
</dbReference>
<evidence type="ECO:0000256" key="5">
    <source>
        <dbReference type="ARBA" id="ARBA00023237"/>
    </source>
</evidence>
<keyword evidence="9" id="KW-1185">Reference proteome</keyword>
<evidence type="ECO:0000256" key="6">
    <source>
        <dbReference type="ARBA" id="ARBA00023288"/>
    </source>
</evidence>
<dbReference type="Proteomes" id="UP000682739">
    <property type="component" value="Chromosome"/>
</dbReference>
<evidence type="ECO:0000256" key="7">
    <source>
        <dbReference type="SAM" id="MobiDB-lite"/>
    </source>
</evidence>
<organism evidence="8 9">
    <name type="scientific">Psychrosphaera ytuae</name>
    <dbReference type="NCBI Taxonomy" id="2820710"/>
    <lineage>
        <taxon>Bacteria</taxon>
        <taxon>Pseudomonadati</taxon>
        <taxon>Pseudomonadota</taxon>
        <taxon>Gammaproteobacteria</taxon>
        <taxon>Alteromonadales</taxon>
        <taxon>Pseudoalteromonadaceae</taxon>
        <taxon>Psychrosphaera</taxon>
    </lineage>
</organism>
<keyword evidence="6 8" id="KW-0449">Lipoprotein</keyword>
<keyword evidence="2" id="KW-0732">Signal</keyword>
<gene>
    <name evidence="8" type="ORF">J1N51_08050</name>
</gene>
<name>A0A975D910_9GAMM</name>
<comment type="subcellular location">
    <subcellularLocation>
        <location evidence="1">Cell outer membrane</location>
        <topology evidence="1">Lipid-anchor</topology>
    </subcellularLocation>
</comment>
<dbReference type="GO" id="GO:0009279">
    <property type="term" value="C:cell outer membrane"/>
    <property type="evidence" value="ECO:0007669"/>
    <property type="project" value="UniProtKB-SubCell"/>
</dbReference>
<dbReference type="AlphaFoldDB" id="A0A975D910"/>
<evidence type="ECO:0000256" key="3">
    <source>
        <dbReference type="ARBA" id="ARBA00023136"/>
    </source>
</evidence>
<keyword evidence="4" id="KW-0564">Palmitate</keyword>
<evidence type="ECO:0000313" key="8">
    <source>
        <dbReference type="EMBL" id="QTH62732.1"/>
    </source>
</evidence>
<dbReference type="NCBIfam" id="NF047847">
    <property type="entry name" value="SS_mature_LptM"/>
    <property type="match status" value="1"/>
</dbReference>
<evidence type="ECO:0000256" key="2">
    <source>
        <dbReference type="ARBA" id="ARBA00022729"/>
    </source>
</evidence>